<dbReference type="GeneID" id="64054595"/>
<dbReference type="GO" id="GO:0046917">
    <property type="term" value="F:triphosphoribosyl-dephospho-CoA synthase activity"/>
    <property type="evidence" value="ECO:0007669"/>
    <property type="project" value="UniProtKB-UniRule"/>
</dbReference>
<accession>A0A2H6CPN4</accession>
<comment type="similarity">
    <text evidence="5">Belongs to the CitG/MdcB family.</text>
</comment>
<keyword evidence="3 5" id="KW-0547">Nucleotide-binding</keyword>
<comment type="caution">
    <text evidence="6">The sequence shown here is derived from an EMBL/GenBank/DDBJ whole genome shotgun (WGS) entry which is preliminary data.</text>
</comment>
<protein>
    <recommendedName>
        <fullName evidence="5">Probable 2-(5''-triphosphoribosyl)-3'-dephosphocoenzyme-A synthase</fullName>
        <shortName evidence="5">2-(5''-triphosphoribosyl)-3'-dephospho-CoA synthase</shortName>
        <ecNumber evidence="5">2.4.2.52</ecNumber>
    </recommendedName>
</protein>
<proteinExistence type="inferred from homology"/>
<evidence type="ECO:0000313" key="7">
    <source>
        <dbReference type="Proteomes" id="UP000236214"/>
    </source>
</evidence>
<name>A0A2H6CPN4_TETHA</name>
<dbReference type="Proteomes" id="UP000236214">
    <property type="component" value="Unassembled WGS sequence"/>
</dbReference>
<evidence type="ECO:0000256" key="1">
    <source>
        <dbReference type="ARBA" id="ARBA00001210"/>
    </source>
</evidence>
<dbReference type="GO" id="GO:0005524">
    <property type="term" value="F:ATP binding"/>
    <property type="evidence" value="ECO:0007669"/>
    <property type="project" value="UniProtKB-KW"/>
</dbReference>
<dbReference type="EC" id="2.4.2.52" evidence="5"/>
<dbReference type="InterPro" id="IPR017551">
    <property type="entry name" value="TriPribosyl-deP-CoA_syn_CitG"/>
</dbReference>
<reference evidence="6 7" key="1">
    <citation type="submission" date="2016-05" db="EMBL/GenBank/DDBJ databases">
        <title>Whole genome sequencing of Tetragenococcus halophilus subsp. halophilus NISL 7118.</title>
        <authorList>
            <person name="Shiwa Y."/>
            <person name="Nishimura I."/>
            <person name="Yoshikawa H."/>
            <person name="Koyama Y."/>
            <person name="Oguma T."/>
        </authorList>
    </citation>
    <scope>NUCLEOTIDE SEQUENCE [LARGE SCALE GENOMIC DNA]</scope>
    <source>
        <strain evidence="6 7">NISL 7118</strain>
    </source>
</reference>
<dbReference type="InterPro" id="IPR002736">
    <property type="entry name" value="CitG"/>
</dbReference>
<comment type="catalytic activity">
    <reaction evidence="1 5">
        <text>3'-dephospho-CoA + ATP = 2'-(5''-triphospho-alpha-D-ribosyl)-3'-dephospho-CoA + adenine</text>
        <dbReference type="Rhea" id="RHEA:15117"/>
        <dbReference type="ChEBI" id="CHEBI:16708"/>
        <dbReference type="ChEBI" id="CHEBI:30616"/>
        <dbReference type="ChEBI" id="CHEBI:57328"/>
        <dbReference type="ChEBI" id="CHEBI:61378"/>
        <dbReference type="EC" id="2.4.2.52"/>
    </reaction>
</comment>
<evidence type="ECO:0000256" key="4">
    <source>
        <dbReference type="ARBA" id="ARBA00022840"/>
    </source>
</evidence>
<dbReference type="NCBIfam" id="TIGR03125">
    <property type="entry name" value="citrate_citG"/>
    <property type="match status" value="1"/>
</dbReference>
<dbReference type="AlphaFoldDB" id="A0A2H6CPN4"/>
<dbReference type="HAMAP" id="MF_00397">
    <property type="entry name" value="CitG"/>
    <property type="match status" value="1"/>
</dbReference>
<dbReference type="PANTHER" id="PTHR30201">
    <property type="entry name" value="TRIPHOSPHORIBOSYL-DEPHOSPHO-COA SYNTHASE"/>
    <property type="match status" value="1"/>
</dbReference>
<evidence type="ECO:0000313" key="6">
    <source>
        <dbReference type="EMBL" id="GBD67717.1"/>
    </source>
</evidence>
<keyword evidence="4 5" id="KW-0067">ATP-binding</keyword>
<dbReference type="PANTHER" id="PTHR30201:SF2">
    <property type="entry name" value="2-(5''-TRIPHOSPHORIBOSYL)-3'-DEPHOSPHOCOENZYME-A SYNTHASE"/>
    <property type="match status" value="1"/>
</dbReference>
<dbReference type="RefSeq" id="WP_069029128.1">
    <property type="nucleotide sequence ID" value="NZ_BDEB01000186.1"/>
</dbReference>
<dbReference type="Pfam" id="PF01874">
    <property type="entry name" value="CitG"/>
    <property type="match status" value="1"/>
</dbReference>
<sequence>MNNSLTTQIARFATKSLYYEVAISPKPGLVDRFNNGAHDDMDFFTFINSIESLAPHFQEYFQLGLQHNADLTDLFHNLRKAGIQAEKDMLLATNDVNTHKGANFSFAVLLGATGFYMKTHSLPFLPKDSQAILNLVAQMTQDLAQQDFYQVTQKKQLTHGEKLYIETGTLGIRGEAMKGYPALTNVLLPYLRQHNASEDTETFLLRSLILVMSQIEDSNLLHRGGIVGWQQVKQDSLNIHQAELDNITFKKALEKFNKQLIEIHLSPGGAADLLSLGIYFSFLEKII</sequence>
<dbReference type="EMBL" id="BDEC01000017">
    <property type="protein sequence ID" value="GBD67717.1"/>
    <property type="molecule type" value="Genomic_DNA"/>
</dbReference>
<keyword evidence="7" id="KW-1185">Reference proteome</keyword>
<dbReference type="Gene3D" id="1.10.4200.10">
    <property type="entry name" value="Triphosphoribosyl-dephospho-CoA protein"/>
    <property type="match status" value="1"/>
</dbReference>
<organism evidence="6 7">
    <name type="scientific">Tetragenococcus halophilus subsp. halophilus</name>
    <dbReference type="NCBI Taxonomy" id="1513897"/>
    <lineage>
        <taxon>Bacteria</taxon>
        <taxon>Bacillati</taxon>
        <taxon>Bacillota</taxon>
        <taxon>Bacilli</taxon>
        <taxon>Lactobacillales</taxon>
        <taxon>Enterococcaceae</taxon>
        <taxon>Tetragenococcus</taxon>
    </lineage>
</organism>
<evidence type="ECO:0000256" key="2">
    <source>
        <dbReference type="ARBA" id="ARBA00022679"/>
    </source>
</evidence>
<evidence type="ECO:0000256" key="5">
    <source>
        <dbReference type="HAMAP-Rule" id="MF_00397"/>
    </source>
</evidence>
<keyword evidence="2 5" id="KW-0808">Transferase</keyword>
<evidence type="ECO:0000256" key="3">
    <source>
        <dbReference type="ARBA" id="ARBA00022741"/>
    </source>
</evidence>
<gene>
    <name evidence="5 6" type="primary">citG</name>
    <name evidence="6" type="ORF">TEHN7118_0523</name>
</gene>
<dbReference type="GO" id="GO:0051191">
    <property type="term" value="P:prosthetic group biosynthetic process"/>
    <property type="evidence" value="ECO:0007669"/>
    <property type="project" value="TreeGrafter"/>
</dbReference>